<evidence type="ECO:0000259" key="5">
    <source>
        <dbReference type="PROSITE" id="PS51192"/>
    </source>
</evidence>
<sequence length="1077" mass="119421">MTLSFEQLQLVDNHWAVQSINTEVRNAAFETAKDSLVNSALGNLFTGESIEIDYDSIEDVASAYELAAIEGLSALLSPSSLDQSTKNTAIAGANKAFGLMRVLPIPEDTDQRIFHVLHLSGLAYAGDRWTDLRRWFEENEQNVQIPSVADATWSKRVVYRLFDAWIRLLRKRSWDDLDQISEIIVGLRNDQARHERAFLDSSQGSARQSEAIRLVSLYHWAKATERLATYMLQGEPLAIEAELDQHFEAATKAAQLSSDTKLEMLLRWLHVSSHKMAAGSIWWVAHSVNSRVTRFVDHITRHKSMFELLPPQRAALQEQNLLDPASRAVVIDMPTSGGKTQLAQFRMLQALNQFADDGGWIAYVAPTRALVSQITRRLRSDFGPLGIKVEQLTGAIEVDAFEGALLSEEEAFQVLVATPEKLQLVMRNKKVQRPLVLLVMDEAHNIEDKERGLRIELLLATIKQEASRANFLLLMPFVPNASELAQWLGSGRGKSISLSTSAWQPNERIIGLFDAEESESGKRGDWKLTFETLMTSQRTLHLRGKHDVDGIRPIKSLSKSKVGINNLAGAMAKVFSKRGTSIAVAQNIPSAWSVARLIAEELEPFDRIPEEIALVQRFLSTEISPDFELIGMLGKGVAVHHAGLPVEALALIEWLTEEGHIKVMCATTTIAQGLNFPVSSVFLATPKYPYGIQMSPREFWNLAGRAGRIGHDSVGVVGIAAGSNPNEIRQFVSNATGDLLSRLVSMLDEMESVGELHELSTVIHQEQWADFRSYIAHLWNEKRNLDEVIAEAEQLLRNTYGFSSLRAKSDVHSQQQADALLEATWGYVRQIAEYPENAALADSTGFSPEGVRTALLELNNLENKLTTEDWHPNSLFGNEGGRSALPDLMGIMMRVPQLQKSLTDIGGDGIGHKRLADITQAWVDGASLREIATQFFNEDNLTNSLSKACKAVYRDLANNGAWGLSALSKMPTAGIDFDSLTDAELRTLNNLPAMLYHGVRTEEGVLMRMNSVPRSIAENLGVDFKQRYGDVDAVSAPSTANGYVRMLSSDDWSRLCPDGAAMSGDDYQKIWKQLSGV</sequence>
<evidence type="ECO:0000313" key="8">
    <source>
        <dbReference type="Proteomes" id="UP000198367"/>
    </source>
</evidence>
<accession>A0A220UHC1</accession>
<dbReference type="Pfam" id="PF00270">
    <property type="entry name" value="DEAD"/>
    <property type="match status" value="1"/>
</dbReference>
<evidence type="ECO:0000256" key="1">
    <source>
        <dbReference type="ARBA" id="ARBA00022741"/>
    </source>
</evidence>
<dbReference type="EMBL" id="CP022358">
    <property type="protein sequence ID" value="ASK67495.1"/>
    <property type="molecule type" value="Genomic_DNA"/>
</dbReference>
<keyword evidence="2" id="KW-0378">Hydrolase</keyword>
<dbReference type="InterPro" id="IPR011545">
    <property type="entry name" value="DEAD/DEAH_box_helicase_dom"/>
</dbReference>
<feature type="domain" description="Helicase ATP-binding" evidence="5">
    <location>
        <begin position="320"/>
        <end position="480"/>
    </location>
</feature>
<dbReference type="PROSITE" id="PS51192">
    <property type="entry name" value="HELICASE_ATP_BIND_1"/>
    <property type="match status" value="1"/>
</dbReference>
<evidence type="ECO:0000259" key="6">
    <source>
        <dbReference type="PROSITE" id="PS51194"/>
    </source>
</evidence>
<reference evidence="7 8" key="1">
    <citation type="submission" date="2017-07" db="EMBL/GenBank/DDBJ databases">
        <title>Phenotypical and genomic characterization of a clinical isolate of Shewanella bicestrii sp. nov. producing an extended-spectrum beta-lactamase and a new oxacillinase variant.</title>
        <authorList>
            <person name="Jousset A.B."/>
            <person name="Bonnin R.A."/>
            <person name="Girlich D."/>
            <person name="Dabos L."/>
            <person name="Potron A."/>
            <person name="Dortet L."/>
            <person name="Glaser P."/>
            <person name="Naas T."/>
        </authorList>
    </citation>
    <scope>NUCLEOTIDE SEQUENCE [LARGE SCALE GENOMIC DNA]</scope>
    <source>
        <strain evidence="7 8">JAB-1</strain>
    </source>
</reference>
<keyword evidence="8" id="KW-1185">Reference proteome</keyword>
<feature type="domain" description="Helicase C-terminal" evidence="6">
    <location>
        <begin position="604"/>
        <end position="751"/>
    </location>
</feature>
<evidence type="ECO:0000256" key="3">
    <source>
        <dbReference type="ARBA" id="ARBA00022806"/>
    </source>
</evidence>
<dbReference type="AlphaFoldDB" id="A0A220UHC1"/>
<gene>
    <name evidence="7" type="ORF">CF168_00725</name>
</gene>
<dbReference type="Proteomes" id="UP000198367">
    <property type="component" value="Chromosome"/>
</dbReference>
<evidence type="ECO:0000256" key="2">
    <source>
        <dbReference type="ARBA" id="ARBA00022801"/>
    </source>
</evidence>
<dbReference type="SMART" id="SM00487">
    <property type="entry name" value="DEXDc"/>
    <property type="match status" value="1"/>
</dbReference>
<dbReference type="CDD" id="cd17921">
    <property type="entry name" value="DEXHc_Ski2"/>
    <property type="match status" value="1"/>
</dbReference>
<dbReference type="SMART" id="SM00490">
    <property type="entry name" value="HELICc"/>
    <property type="match status" value="1"/>
</dbReference>
<dbReference type="GO" id="GO:0016787">
    <property type="term" value="F:hydrolase activity"/>
    <property type="evidence" value="ECO:0007669"/>
    <property type="project" value="UniProtKB-KW"/>
</dbReference>
<dbReference type="Gene3D" id="3.40.50.300">
    <property type="entry name" value="P-loop containing nucleotide triphosphate hydrolases"/>
    <property type="match status" value="2"/>
</dbReference>
<protein>
    <submittedName>
        <fullName evidence="7">DEAD/DEAH box helicase</fullName>
    </submittedName>
</protein>
<dbReference type="PANTHER" id="PTHR47961">
    <property type="entry name" value="DNA POLYMERASE THETA, PUTATIVE (AFU_ORTHOLOGUE AFUA_1G05260)-RELATED"/>
    <property type="match status" value="1"/>
</dbReference>
<evidence type="ECO:0000313" key="7">
    <source>
        <dbReference type="EMBL" id="ASK67495.1"/>
    </source>
</evidence>
<evidence type="ECO:0000256" key="4">
    <source>
        <dbReference type="ARBA" id="ARBA00022840"/>
    </source>
</evidence>
<keyword evidence="1" id="KW-0547">Nucleotide-binding</keyword>
<dbReference type="KEGG" id="sbj:CF168_00725"/>
<dbReference type="InterPro" id="IPR050474">
    <property type="entry name" value="Hel308_SKI2-like"/>
</dbReference>
<dbReference type="GO" id="GO:0005524">
    <property type="term" value="F:ATP binding"/>
    <property type="evidence" value="ECO:0007669"/>
    <property type="project" value="UniProtKB-KW"/>
</dbReference>
<dbReference type="PROSITE" id="PS51194">
    <property type="entry name" value="HELICASE_CTER"/>
    <property type="match status" value="1"/>
</dbReference>
<dbReference type="InterPro" id="IPR001650">
    <property type="entry name" value="Helicase_C-like"/>
</dbReference>
<name>A0A220UHC1_9GAMM</name>
<dbReference type="PANTHER" id="PTHR47961:SF8">
    <property type="entry name" value="DEXH-BOX ATP-DEPENDENT RNA HELICASE DEXH15 CHLOROPLASTIC"/>
    <property type="match status" value="1"/>
</dbReference>
<proteinExistence type="predicted"/>
<dbReference type="GO" id="GO:0003676">
    <property type="term" value="F:nucleic acid binding"/>
    <property type="evidence" value="ECO:0007669"/>
    <property type="project" value="InterPro"/>
</dbReference>
<dbReference type="RefSeq" id="WP_089066664.1">
    <property type="nucleotide sequence ID" value="NZ_CP022358.1"/>
</dbReference>
<keyword evidence="4" id="KW-0067">ATP-binding</keyword>
<keyword evidence="3 7" id="KW-0347">Helicase</keyword>
<dbReference type="InterPro" id="IPR027417">
    <property type="entry name" value="P-loop_NTPase"/>
</dbReference>
<dbReference type="SUPFAM" id="SSF52540">
    <property type="entry name" value="P-loop containing nucleoside triphosphate hydrolases"/>
    <property type="match status" value="1"/>
</dbReference>
<dbReference type="InterPro" id="IPR014001">
    <property type="entry name" value="Helicase_ATP-bd"/>
</dbReference>
<organism evidence="7 8">
    <name type="scientific">Shewanella bicestrii</name>
    <dbReference type="NCBI Taxonomy" id="2018305"/>
    <lineage>
        <taxon>Bacteria</taxon>
        <taxon>Pseudomonadati</taxon>
        <taxon>Pseudomonadota</taxon>
        <taxon>Gammaproteobacteria</taxon>
        <taxon>Alteromonadales</taxon>
        <taxon>Shewanellaceae</taxon>
        <taxon>Shewanella</taxon>
    </lineage>
</organism>
<dbReference type="GO" id="GO:0004386">
    <property type="term" value="F:helicase activity"/>
    <property type="evidence" value="ECO:0007669"/>
    <property type="project" value="UniProtKB-KW"/>
</dbReference>